<dbReference type="PANTHER" id="PTHR43185">
    <property type="entry name" value="FERROUS IRON TRANSPORT PROTEIN B"/>
    <property type="match status" value="1"/>
</dbReference>
<name>A1HU68_9FIRM</name>
<sequence length="262" mass="28497">MVDGFFRGFGLNGRAVIPMTLGLGCGTMAVIVTRTLETGRERLLATFLLALTIPCSAQLGVVLALLSHNGKAVILWLVYITVVFVLAGWLAAHLVPGRRSAFYMELPPLRLPVLSNVLTKAYTRMAWYFVEILPVFLSTSLALWIADRTGILQSLVGATKPWMILLGLPPQTTQMFLFGFFRRDYGAAGLYDMAAVGLLDANQLFVAAVTLTLFVPCVAQFAVMIKERGVMASLLMVMLIAAVALTSGLIANWLVSFPALRL</sequence>
<feature type="transmembrane region" description="Helical" evidence="1">
    <location>
        <begin position="15"/>
        <end position="36"/>
    </location>
</feature>
<dbReference type="InterPro" id="IPR011640">
    <property type="entry name" value="Fe2_transport_prot_B_C"/>
</dbReference>
<accession>A1HU68</accession>
<gene>
    <name evidence="4" type="ORF">TcarDRAFT_0197</name>
</gene>
<keyword evidence="5" id="KW-1185">Reference proteome</keyword>
<proteinExistence type="predicted"/>
<feature type="domain" description="Nucleoside transporter/FeoB GTPase Gate" evidence="3">
    <location>
        <begin position="2"/>
        <end position="66"/>
    </location>
</feature>
<feature type="domain" description="Ferrous iron transport protein B C-terminal" evidence="2">
    <location>
        <begin position="74"/>
        <end position="124"/>
    </location>
</feature>
<dbReference type="Pfam" id="PF07670">
    <property type="entry name" value="Gate"/>
    <property type="match status" value="2"/>
</dbReference>
<feature type="transmembrane region" description="Helical" evidence="1">
    <location>
        <begin position="43"/>
        <end position="67"/>
    </location>
</feature>
<feature type="domain" description="Nucleoside transporter/FeoB GTPase Gate" evidence="3">
    <location>
        <begin position="130"/>
        <end position="229"/>
    </location>
</feature>
<keyword evidence="1" id="KW-1133">Transmembrane helix</keyword>
<organism evidence="4 5">
    <name type="scientific">Thermosinus carboxydivorans Nor1</name>
    <dbReference type="NCBI Taxonomy" id="401526"/>
    <lineage>
        <taxon>Bacteria</taxon>
        <taxon>Bacillati</taxon>
        <taxon>Bacillota</taxon>
        <taxon>Negativicutes</taxon>
        <taxon>Selenomonadales</taxon>
        <taxon>Sporomusaceae</taxon>
        <taxon>Thermosinus</taxon>
    </lineage>
</organism>
<feature type="transmembrane region" description="Helical" evidence="1">
    <location>
        <begin position="232"/>
        <end position="255"/>
    </location>
</feature>
<dbReference type="InterPro" id="IPR050860">
    <property type="entry name" value="FeoB_GTPase"/>
</dbReference>
<dbReference type="GO" id="GO:0015093">
    <property type="term" value="F:ferrous iron transmembrane transporter activity"/>
    <property type="evidence" value="ECO:0007669"/>
    <property type="project" value="InterPro"/>
</dbReference>
<reference evidence="4 5" key="1">
    <citation type="submission" date="2007-01" db="EMBL/GenBank/DDBJ databases">
        <title>Annotation of the draft genome assembly of Thermosinus carboxydivorans Nor1.</title>
        <authorList>
            <consortium name="US DOE Joint Genome Institute (JGI-ORNL)"/>
            <person name="Larimer F."/>
            <person name="Land M."/>
            <person name="Hauser L."/>
        </authorList>
    </citation>
    <scope>NUCLEOTIDE SEQUENCE [LARGE SCALE GENOMIC DNA]</scope>
    <source>
        <strain evidence="4 5">Nor1</strain>
    </source>
</reference>
<evidence type="ECO:0000313" key="5">
    <source>
        <dbReference type="Proteomes" id="UP000005139"/>
    </source>
</evidence>
<dbReference type="EMBL" id="AAWL01000033">
    <property type="protein sequence ID" value="EAX46450.1"/>
    <property type="molecule type" value="Genomic_DNA"/>
</dbReference>
<dbReference type="Proteomes" id="UP000005139">
    <property type="component" value="Unassembled WGS sequence"/>
</dbReference>
<dbReference type="GO" id="GO:0005886">
    <property type="term" value="C:plasma membrane"/>
    <property type="evidence" value="ECO:0007669"/>
    <property type="project" value="TreeGrafter"/>
</dbReference>
<feature type="transmembrane region" description="Helical" evidence="1">
    <location>
        <begin position="73"/>
        <end position="95"/>
    </location>
</feature>
<evidence type="ECO:0000259" key="2">
    <source>
        <dbReference type="Pfam" id="PF07664"/>
    </source>
</evidence>
<dbReference type="eggNOG" id="COG0370">
    <property type="taxonomic scope" value="Bacteria"/>
</dbReference>
<feature type="transmembrane region" description="Helical" evidence="1">
    <location>
        <begin position="204"/>
        <end position="225"/>
    </location>
</feature>
<dbReference type="Pfam" id="PF07664">
    <property type="entry name" value="FeoB_C"/>
    <property type="match status" value="1"/>
</dbReference>
<keyword evidence="1" id="KW-0472">Membrane</keyword>
<keyword evidence="1" id="KW-0812">Transmembrane</keyword>
<evidence type="ECO:0000256" key="1">
    <source>
        <dbReference type="SAM" id="Phobius"/>
    </source>
</evidence>
<dbReference type="AlphaFoldDB" id="A1HU68"/>
<dbReference type="PANTHER" id="PTHR43185:SF1">
    <property type="entry name" value="FE(2+) TRANSPORTER FEOB"/>
    <property type="match status" value="1"/>
</dbReference>
<reference evidence="4 5" key="2">
    <citation type="submission" date="2007-01" db="EMBL/GenBank/DDBJ databases">
        <title>Sequencing of the draft genome and assembly of Thermosinus carboxydivorans Nor1.</title>
        <authorList>
            <consortium name="US DOE Joint Genome Institute (JGI-PGF)"/>
            <person name="Copeland A."/>
            <person name="Lucas S."/>
            <person name="Lapidus A."/>
            <person name="Barry K."/>
            <person name="Glavina del Rio T."/>
            <person name="Dalin E."/>
            <person name="Tice H."/>
            <person name="Bruce D."/>
            <person name="Pitluck S."/>
            <person name="Richardson P."/>
        </authorList>
    </citation>
    <scope>NUCLEOTIDE SEQUENCE [LARGE SCALE GENOMIC DNA]</scope>
    <source>
        <strain evidence="4 5">Nor1</strain>
    </source>
</reference>
<protein>
    <submittedName>
        <fullName evidence="4">Ferrous iron transport B domain protein</fullName>
    </submittedName>
</protein>
<dbReference type="PROSITE" id="PS51257">
    <property type="entry name" value="PROKAR_LIPOPROTEIN"/>
    <property type="match status" value="1"/>
</dbReference>
<evidence type="ECO:0000313" key="4">
    <source>
        <dbReference type="EMBL" id="EAX46450.1"/>
    </source>
</evidence>
<dbReference type="InterPro" id="IPR011642">
    <property type="entry name" value="Gate_dom"/>
</dbReference>
<comment type="caution">
    <text evidence="4">The sequence shown here is derived from an EMBL/GenBank/DDBJ whole genome shotgun (WGS) entry which is preliminary data.</text>
</comment>
<evidence type="ECO:0000259" key="3">
    <source>
        <dbReference type="Pfam" id="PF07670"/>
    </source>
</evidence>
<feature type="transmembrane region" description="Helical" evidence="1">
    <location>
        <begin position="125"/>
        <end position="146"/>
    </location>
</feature>